<dbReference type="GO" id="GO:0007189">
    <property type="term" value="P:adenylate cyclase-activating G protein-coupled receptor signaling pathway"/>
    <property type="evidence" value="ECO:0007669"/>
    <property type="project" value="TreeGrafter"/>
</dbReference>
<feature type="transmembrane region" description="Helical" evidence="6">
    <location>
        <begin position="20"/>
        <end position="43"/>
    </location>
</feature>
<keyword evidence="3 6" id="KW-1133">Transmembrane helix</keyword>
<feature type="transmembrane region" description="Helical" evidence="6">
    <location>
        <begin position="256"/>
        <end position="277"/>
    </location>
</feature>
<evidence type="ECO:0000313" key="8">
    <source>
        <dbReference type="Proteomes" id="UP000077266"/>
    </source>
</evidence>
<comment type="subcellular location">
    <subcellularLocation>
        <location evidence="1">Membrane</location>
        <topology evidence="1">Multi-pass membrane protein</topology>
    </subcellularLocation>
</comment>
<proteinExistence type="predicted"/>
<evidence type="ECO:0000256" key="5">
    <source>
        <dbReference type="SAM" id="MobiDB-lite"/>
    </source>
</evidence>
<feature type="transmembrane region" description="Helical" evidence="6">
    <location>
        <begin position="69"/>
        <end position="89"/>
    </location>
</feature>
<gene>
    <name evidence="7" type="ORF">EXIGLDRAFT_780809</name>
</gene>
<feature type="transmembrane region" description="Helical" evidence="6">
    <location>
        <begin position="198"/>
        <end position="218"/>
    </location>
</feature>
<keyword evidence="2 6" id="KW-0812">Transmembrane</keyword>
<evidence type="ECO:0000256" key="2">
    <source>
        <dbReference type="ARBA" id="ARBA00022692"/>
    </source>
</evidence>
<dbReference type="GO" id="GO:0005886">
    <property type="term" value="C:plasma membrane"/>
    <property type="evidence" value="ECO:0007669"/>
    <property type="project" value="TreeGrafter"/>
</dbReference>
<dbReference type="PANTHER" id="PTHR23112">
    <property type="entry name" value="G PROTEIN-COUPLED RECEPTOR 157-RELATED"/>
    <property type="match status" value="1"/>
</dbReference>
<organism evidence="7 8">
    <name type="scientific">Exidia glandulosa HHB12029</name>
    <dbReference type="NCBI Taxonomy" id="1314781"/>
    <lineage>
        <taxon>Eukaryota</taxon>
        <taxon>Fungi</taxon>
        <taxon>Dikarya</taxon>
        <taxon>Basidiomycota</taxon>
        <taxon>Agaricomycotina</taxon>
        <taxon>Agaricomycetes</taxon>
        <taxon>Auriculariales</taxon>
        <taxon>Exidiaceae</taxon>
        <taxon>Exidia</taxon>
    </lineage>
</organism>
<evidence type="ECO:0000256" key="1">
    <source>
        <dbReference type="ARBA" id="ARBA00004141"/>
    </source>
</evidence>
<evidence type="ECO:0000256" key="6">
    <source>
        <dbReference type="SAM" id="Phobius"/>
    </source>
</evidence>
<dbReference type="InParanoid" id="A0A165BG27"/>
<evidence type="ECO:0000256" key="3">
    <source>
        <dbReference type="ARBA" id="ARBA00022989"/>
    </source>
</evidence>
<feature type="transmembrane region" description="Helical" evidence="6">
    <location>
        <begin position="230"/>
        <end position="250"/>
    </location>
</feature>
<name>A0A165BG27_EXIGL</name>
<dbReference type="EMBL" id="KV426469">
    <property type="protein sequence ID" value="KZV80574.1"/>
    <property type="molecule type" value="Genomic_DNA"/>
</dbReference>
<dbReference type="PANTHER" id="PTHR23112:SF37">
    <property type="entry name" value="G PROTEIN-COUPLED RECEPTOR GPR1"/>
    <property type="match status" value="1"/>
</dbReference>
<reference evidence="7 8" key="1">
    <citation type="journal article" date="2016" name="Mol. Biol. Evol.">
        <title>Comparative Genomics of Early-Diverging Mushroom-Forming Fungi Provides Insights into the Origins of Lignocellulose Decay Capabilities.</title>
        <authorList>
            <person name="Nagy L.G."/>
            <person name="Riley R."/>
            <person name="Tritt A."/>
            <person name="Adam C."/>
            <person name="Daum C."/>
            <person name="Floudas D."/>
            <person name="Sun H."/>
            <person name="Yadav J.S."/>
            <person name="Pangilinan J."/>
            <person name="Larsson K.H."/>
            <person name="Matsuura K."/>
            <person name="Barry K."/>
            <person name="Labutti K."/>
            <person name="Kuo R."/>
            <person name="Ohm R.A."/>
            <person name="Bhattacharya S.S."/>
            <person name="Shirouzu T."/>
            <person name="Yoshinaga Y."/>
            <person name="Martin F.M."/>
            <person name="Grigoriev I.V."/>
            <person name="Hibbett D.S."/>
        </authorList>
    </citation>
    <scope>NUCLEOTIDE SEQUENCE [LARGE SCALE GENOMIC DNA]</scope>
    <source>
        <strain evidence="7 8">HHB12029</strain>
    </source>
</reference>
<dbReference type="Proteomes" id="UP000077266">
    <property type="component" value="Unassembled WGS sequence"/>
</dbReference>
<accession>A0A165BG27</accession>
<feature type="region of interest" description="Disordered" evidence="5">
    <location>
        <begin position="330"/>
        <end position="385"/>
    </location>
</feature>
<keyword evidence="8" id="KW-1185">Reference proteome</keyword>
<protein>
    <submittedName>
        <fullName evidence="7">Uncharacterized protein</fullName>
    </submittedName>
</protein>
<feature type="transmembrane region" description="Helical" evidence="6">
    <location>
        <begin position="148"/>
        <end position="168"/>
    </location>
</feature>
<dbReference type="STRING" id="1314781.A0A165BG27"/>
<dbReference type="SUPFAM" id="SSF81321">
    <property type="entry name" value="Family A G protein-coupled receptor-like"/>
    <property type="match status" value="1"/>
</dbReference>
<dbReference type="GO" id="GO:0004930">
    <property type="term" value="F:G protein-coupled receptor activity"/>
    <property type="evidence" value="ECO:0007669"/>
    <property type="project" value="TreeGrafter"/>
</dbReference>
<evidence type="ECO:0000313" key="7">
    <source>
        <dbReference type="EMBL" id="KZV80574.1"/>
    </source>
</evidence>
<dbReference type="Gene3D" id="1.20.1070.10">
    <property type="entry name" value="Rhodopsin 7-helix transmembrane proteins"/>
    <property type="match status" value="1"/>
</dbReference>
<dbReference type="AlphaFoldDB" id="A0A165BG27"/>
<evidence type="ECO:0000256" key="4">
    <source>
        <dbReference type="ARBA" id="ARBA00023136"/>
    </source>
</evidence>
<dbReference type="OrthoDB" id="100006at2759"/>
<feature type="transmembrane region" description="Helical" evidence="6">
    <location>
        <begin position="117"/>
        <end position="136"/>
    </location>
</feature>
<sequence>MAPQPPALVATIPVEERIGLAFIVEAAALSTFAPLALMIYLIYSAAKESLVSKDPLVPSSRTRYFRSHLHYYFISLLFADTIQGLGGFMDLKWVSQGNVTGGAFCTAQGALKQVGDVGVALSILAITVHTFLVLFFHWTPPESPRMAIIVLTLDWLFITLLVSIGYALHGRHEYYGITGLWCWITALYPVERIALEYFWLWAAALLNVVLYIPLFLALRGNIVVVHSDRYPLIYLITILPTSITRFMSFAGHNVPYQATVFCGLLFSCSGIFNVILFTTTRPMLLPHTTPPPRELTTMSFRRTAGATTALTEPFEPSASTATARTGMNIADPQEDGELFPWHKSESPPGQQGEDVEQIELQRRPDDADTASIRSSKLGSIIGAAR</sequence>
<keyword evidence="4 6" id="KW-0472">Membrane</keyword>